<feature type="compositionally biased region" description="Polar residues" evidence="1">
    <location>
        <begin position="285"/>
        <end position="318"/>
    </location>
</feature>
<protein>
    <recommendedName>
        <fullName evidence="4">DUF4219 domain-containing protein</fullName>
    </recommendedName>
</protein>
<feature type="region of interest" description="Disordered" evidence="1">
    <location>
        <begin position="365"/>
        <end position="399"/>
    </location>
</feature>
<feature type="compositionally biased region" description="Acidic residues" evidence="1">
    <location>
        <begin position="382"/>
        <end position="392"/>
    </location>
</feature>
<feature type="region of interest" description="Disordered" evidence="1">
    <location>
        <begin position="203"/>
        <end position="227"/>
    </location>
</feature>
<dbReference type="EMBL" id="AYKW01000007">
    <property type="protein sequence ID" value="PIL33549.1"/>
    <property type="molecule type" value="Genomic_DNA"/>
</dbReference>
<evidence type="ECO:0000313" key="2">
    <source>
        <dbReference type="EMBL" id="PIL33549.1"/>
    </source>
</evidence>
<sequence>MSNGLTSFVPVLTSPNYLQWAPKMQAFLQTTGRWMQPMMKTCPTLVATPSNQDKVDAWNEDDTAARGSIRLRVDDSIGTAIDSKTTAKQVWDYLKDTYGKPGIPVVYQDFRAAMGISIPSDSNPIPAMDKLRAHFQTLETNQFTVAEHIKGMILLSKLPSAMDPIIQVYTVGPHCDADYPCPSNLVTFDEVRNRVIMYWEQRQGLHQQKPRDSAEQMDTLPPSRDPRALLHKPVRTETGANHQYPALRRAFTLAKELGVEPTTERIRKLEMLVVADNRSKDPVLTPTTELHSTRSSPESSTTYSEDSRTTSPNISRSPTPFAGSSVRIVEVDSGEDTDGEEHAAKRRRRTLKERIRPHLRERIGAVVEDEDMEETVSLGLSSEDEQDDDIEEFFDRQCD</sequence>
<dbReference type="STRING" id="1077348.A0A2G8SIF1"/>
<gene>
    <name evidence="2" type="ORF">GSI_04172</name>
</gene>
<comment type="caution">
    <text evidence="2">The sequence shown here is derived from an EMBL/GenBank/DDBJ whole genome shotgun (WGS) entry which is preliminary data.</text>
</comment>
<evidence type="ECO:0008006" key="4">
    <source>
        <dbReference type="Google" id="ProtNLM"/>
    </source>
</evidence>
<accession>A0A2G8SIF1</accession>
<evidence type="ECO:0000256" key="1">
    <source>
        <dbReference type="SAM" id="MobiDB-lite"/>
    </source>
</evidence>
<name>A0A2G8SIF1_9APHY</name>
<dbReference type="Pfam" id="PF14223">
    <property type="entry name" value="Retrotran_gag_2"/>
    <property type="match status" value="1"/>
</dbReference>
<dbReference type="Proteomes" id="UP000230002">
    <property type="component" value="Unassembled WGS sequence"/>
</dbReference>
<organism evidence="2 3">
    <name type="scientific">Ganoderma sinense ZZ0214-1</name>
    <dbReference type="NCBI Taxonomy" id="1077348"/>
    <lineage>
        <taxon>Eukaryota</taxon>
        <taxon>Fungi</taxon>
        <taxon>Dikarya</taxon>
        <taxon>Basidiomycota</taxon>
        <taxon>Agaricomycotina</taxon>
        <taxon>Agaricomycetes</taxon>
        <taxon>Polyporales</taxon>
        <taxon>Polyporaceae</taxon>
        <taxon>Ganoderma</taxon>
    </lineage>
</organism>
<proteinExistence type="predicted"/>
<feature type="region of interest" description="Disordered" evidence="1">
    <location>
        <begin position="280"/>
        <end position="325"/>
    </location>
</feature>
<keyword evidence="3" id="KW-1185">Reference proteome</keyword>
<evidence type="ECO:0000313" key="3">
    <source>
        <dbReference type="Proteomes" id="UP000230002"/>
    </source>
</evidence>
<reference evidence="2 3" key="1">
    <citation type="journal article" date="2015" name="Sci. Rep.">
        <title>Chromosome-level genome map provides insights into diverse defense mechanisms in the medicinal fungus Ganoderma sinense.</title>
        <authorList>
            <person name="Zhu Y."/>
            <person name="Xu J."/>
            <person name="Sun C."/>
            <person name="Zhou S."/>
            <person name="Xu H."/>
            <person name="Nelson D.R."/>
            <person name="Qian J."/>
            <person name="Song J."/>
            <person name="Luo H."/>
            <person name="Xiang L."/>
            <person name="Li Y."/>
            <person name="Xu Z."/>
            <person name="Ji A."/>
            <person name="Wang L."/>
            <person name="Lu S."/>
            <person name="Hayward A."/>
            <person name="Sun W."/>
            <person name="Li X."/>
            <person name="Schwartz D.C."/>
            <person name="Wang Y."/>
            <person name="Chen S."/>
        </authorList>
    </citation>
    <scope>NUCLEOTIDE SEQUENCE [LARGE SCALE GENOMIC DNA]</scope>
    <source>
        <strain evidence="2 3">ZZ0214-1</strain>
    </source>
</reference>
<dbReference type="AlphaFoldDB" id="A0A2G8SIF1"/>